<dbReference type="GO" id="GO:0033588">
    <property type="term" value="C:elongator holoenzyme complex"/>
    <property type="evidence" value="ECO:0007669"/>
    <property type="project" value="InterPro"/>
</dbReference>
<evidence type="ECO:0000256" key="2">
    <source>
        <dbReference type="ARBA" id="ARBA00004496"/>
    </source>
</evidence>
<comment type="similarity">
    <text evidence="4">Belongs to the WD repeat ELP2 family.</text>
</comment>
<dbReference type="OMA" id="NPRSHCL"/>
<evidence type="ECO:0000256" key="6">
    <source>
        <dbReference type="ARBA" id="ARBA00022490"/>
    </source>
</evidence>
<keyword evidence="13" id="KW-1185">Reference proteome</keyword>
<evidence type="ECO:0000256" key="8">
    <source>
        <dbReference type="ARBA" id="ARBA00022694"/>
    </source>
</evidence>
<dbReference type="eggNOG" id="KOG1063">
    <property type="taxonomic scope" value="Eukaryota"/>
</dbReference>
<proteinExistence type="inferred from homology"/>
<gene>
    <name evidence="12" type="primary">Cre-elpc-2</name>
    <name evidence="12" type="ORF">CRE_13287</name>
</gene>
<dbReference type="InterPro" id="IPR015943">
    <property type="entry name" value="WD40/YVTN_repeat-like_dom_sf"/>
</dbReference>
<dbReference type="UniPathway" id="UPA00988"/>
<dbReference type="PROSITE" id="PS50294">
    <property type="entry name" value="WD_REPEATS_REGION"/>
    <property type="match status" value="3"/>
</dbReference>
<dbReference type="AlphaFoldDB" id="E3M8I3"/>
<dbReference type="Pfam" id="PF00400">
    <property type="entry name" value="WD40"/>
    <property type="match status" value="4"/>
</dbReference>
<dbReference type="GO" id="GO:0002098">
    <property type="term" value="P:tRNA wobble uridine modification"/>
    <property type="evidence" value="ECO:0007669"/>
    <property type="project" value="InterPro"/>
</dbReference>
<dbReference type="HOGENOM" id="CLU_006430_0_0_1"/>
<dbReference type="Proteomes" id="UP000008281">
    <property type="component" value="Unassembled WGS sequence"/>
</dbReference>
<evidence type="ECO:0000256" key="10">
    <source>
        <dbReference type="ARBA" id="ARBA00023242"/>
    </source>
</evidence>
<keyword evidence="9" id="KW-0677">Repeat</keyword>
<dbReference type="InterPro" id="IPR037289">
    <property type="entry name" value="Elp2"/>
</dbReference>
<dbReference type="Gene3D" id="2.130.10.10">
    <property type="entry name" value="YVTN repeat-like/Quinoprotein amine dehydrogenase"/>
    <property type="match status" value="4"/>
</dbReference>
<keyword evidence="7 11" id="KW-0853">WD repeat</keyword>
<evidence type="ECO:0000256" key="4">
    <source>
        <dbReference type="ARBA" id="ARBA00005881"/>
    </source>
</evidence>
<comment type="subcellular location">
    <subcellularLocation>
        <location evidence="2">Cytoplasm</location>
    </subcellularLocation>
    <subcellularLocation>
        <location evidence="1">Nucleus</location>
    </subcellularLocation>
</comment>
<dbReference type="GO" id="GO:0005737">
    <property type="term" value="C:cytoplasm"/>
    <property type="evidence" value="ECO:0007669"/>
    <property type="project" value="UniProtKB-SubCell"/>
</dbReference>
<keyword evidence="10" id="KW-0539">Nucleus</keyword>
<evidence type="ECO:0000313" key="12">
    <source>
        <dbReference type="EMBL" id="EFO94440.1"/>
    </source>
</evidence>
<dbReference type="InterPro" id="IPR036322">
    <property type="entry name" value="WD40_repeat_dom_sf"/>
</dbReference>
<dbReference type="FunCoup" id="E3M8I3">
    <property type="interactions" value="3116"/>
</dbReference>
<sequence length="798" mass="88195">MKIKEEFISASVNPRSHCLVACKSAPFVVYASSLQIALQTVPKVSFLVSFSLQDHKIVQDDSEVGVIKSTSERRHQKPITVLKRLKSSGKVDEFVSGDVNSRVNLWKLSGERVEYVAELLGCSGSIGTVCGVAEENRKIVAAAWVSYPNNGFEAWWTSPTGELLNSTKIELDQKAFALCLDAISLQNLVLLAVGTSKRFVELYGESEDRKSFSRLVSVAGHTDWIHSIAFNDDPYNLLVASAGQDTYVRLWSIEPESATHSEPPKIPAALLDEDTDTPDELTSSANLFTFNNSTLRCSSHAVMQGHDDWVHSTVWSENGRVLLTASSDKTCIIWREIDNLWRDDVRLGIVGGQAAGFFSAVFLNTDFFFPLWVTVQIFKFSDSETHSEDVVVSSSYFGGLHAWKSSDEQKTFWSSLPMTGGHVGEVRDVDWHESFLMSVGQDQTTRAFAKSEKQQVYLEIARPQVHGHDMQCLSFVNPSVFVSGAEEKVFRAFRAPKSFVKSLESITGIPAETSFGRSQLAEFGACVPALGLSNKPMVEGETVDGEHWEEDAFRAAPTILTAAPTEDTLQQNTLWPEEHKLYGHGYEVYAVTANPTGTVLATACKSSHTEHSVVMLWNTADWSKRTDIIGHQLTVTQIAWNPSGTILLTVSRDRTAKLYKEKTGDVNGFDYECVWTSGKEHTRILWACDWIDDQHFVTVARDQKVIVWSAEGAPKAQLKLDEPVTAVAASGDLVVAGLQTGELVVLRFTGENLEVIEKIGSNAIKIDAAVLRLRFSKCGRKLAVATSDAKLRVFDFTV</sequence>
<dbReference type="EMBL" id="DS268428">
    <property type="protein sequence ID" value="EFO94440.1"/>
    <property type="molecule type" value="Genomic_DNA"/>
</dbReference>
<evidence type="ECO:0000256" key="1">
    <source>
        <dbReference type="ARBA" id="ARBA00004123"/>
    </source>
</evidence>
<evidence type="ECO:0000256" key="5">
    <source>
        <dbReference type="ARBA" id="ARBA00020267"/>
    </source>
</evidence>
<dbReference type="PANTHER" id="PTHR44111">
    <property type="entry name" value="ELONGATOR COMPLEX PROTEIN 2"/>
    <property type="match status" value="1"/>
</dbReference>
<name>E3M8I3_CAERE</name>
<dbReference type="SMART" id="SM00320">
    <property type="entry name" value="WD40"/>
    <property type="match status" value="8"/>
</dbReference>
<accession>E3M8I3</accession>
<dbReference type="STRING" id="31234.E3M8I3"/>
<reference evidence="12" key="1">
    <citation type="submission" date="2007-07" db="EMBL/GenBank/DDBJ databases">
        <title>PCAP assembly of the Caenorhabditis remanei genome.</title>
        <authorList>
            <consortium name="The Caenorhabditis remanei Sequencing Consortium"/>
            <person name="Wilson R.K."/>
        </authorList>
    </citation>
    <scope>NUCLEOTIDE SEQUENCE [LARGE SCALE GENOMIC DNA]</scope>
    <source>
        <strain evidence="12">PB4641</strain>
    </source>
</reference>
<evidence type="ECO:0000256" key="9">
    <source>
        <dbReference type="ARBA" id="ARBA00022737"/>
    </source>
</evidence>
<dbReference type="OrthoDB" id="27911at2759"/>
<organism evidence="13">
    <name type="scientific">Caenorhabditis remanei</name>
    <name type="common">Caenorhabditis vulgaris</name>
    <dbReference type="NCBI Taxonomy" id="31234"/>
    <lineage>
        <taxon>Eukaryota</taxon>
        <taxon>Metazoa</taxon>
        <taxon>Ecdysozoa</taxon>
        <taxon>Nematoda</taxon>
        <taxon>Chromadorea</taxon>
        <taxon>Rhabditida</taxon>
        <taxon>Rhabditina</taxon>
        <taxon>Rhabditomorpha</taxon>
        <taxon>Rhabditoidea</taxon>
        <taxon>Rhabditidae</taxon>
        <taxon>Peloderinae</taxon>
        <taxon>Caenorhabditis</taxon>
    </lineage>
</organism>
<evidence type="ECO:0000256" key="7">
    <source>
        <dbReference type="ARBA" id="ARBA00022574"/>
    </source>
</evidence>
<dbReference type="InterPro" id="IPR001680">
    <property type="entry name" value="WD40_rpt"/>
</dbReference>
<comment type="pathway">
    <text evidence="3">tRNA modification; 5-methoxycarbonylmethyl-2-thiouridine-tRNA biosynthesis.</text>
</comment>
<evidence type="ECO:0000256" key="11">
    <source>
        <dbReference type="PROSITE-ProRule" id="PRU00221"/>
    </source>
</evidence>
<dbReference type="SUPFAM" id="SSF50978">
    <property type="entry name" value="WD40 repeat-like"/>
    <property type="match status" value="3"/>
</dbReference>
<dbReference type="PANTHER" id="PTHR44111:SF1">
    <property type="entry name" value="ELONGATOR COMPLEX PROTEIN 2"/>
    <property type="match status" value="1"/>
</dbReference>
<evidence type="ECO:0000256" key="3">
    <source>
        <dbReference type="ARBA" id="ARBA00005043"/>
    </source>
</evidence>
<dbReference type="GO" id="GO:0005634">
    <property type="term" value="C:nucleus"/>
    <property type="evidence" value="ECO:0007669"/>
    <property type="project" value="UniProtKB-SubCell"/>
</dbReference>
<keyword evidence="8" id="KW-0819">tRNA processing</keyword>
<protein>
    <recommendedName>
        <fullName evidence="5">Elongator complex protein 2</fullName>
    </recommendedName>
</protein>
<evidence type="ECO:0000313" key="13">
    <source>
        <dbReference type="Proteomes" id="UP000008281"/>
    </source>
</evidence>
<feature type="repeat" description="WD" evidence="11">
    <location>
        <begin position="303"/>
        <end position="334"/>
    </location>
</feature>
<feature type="repeat" description="WD" evidence="11">
    <location>
        <begin position="218"/>
        <end position="261"/>
    </location>
</feature>
<feature type="repeat" description="WD" evidence="11">
    <location>
        <begin position="628"/>
        <end position="660"/>
    </location>
</feature>
<dbReference type="PROSITE" id="PS50082">
    <property type="entry name" value="WD_REPEATS_2"/>
    <property type="match status" value="3"/>
</dbReference>
<dbReference type="InParanoid" id="E3M8I3"/>
<keyword evidence="6" id="KW-0963">Cytoplasm</keyword>